<dbReference type="STRING" id="519424.AZF04_13955"/>
<dbReference type="FunFam" id="3.30.565.10:FF:000006">
    <property type="entry name" value="Sensor histidine kinase WalK"/>
    <property type="match status" value="1"/>
</dbReference>
<dbReference type="SUPFAM" id="SSF55874">
    <property type="entry name" value="ATPase domain of HSP90 chaperone/DNA topoisomerase II/histidine kinase"/>
    <property type="match status" value="1"/>
</dbReference>
<evidence type="ECO:0000256" key="10">
    <source>
        <dbReference type="ARBA" id="ARBA00022840"/>
    </source>
</evidence>
<dbReference type="Gene3D" id="3.30.565.10">
    <property type="entry name" value="Histidine kinase-like ATPase, C-terminal domain"/>
    <property type="match status" value="1"/>
</dbReference>
<dbReference type="Gene3D" id="6.10.340.10">
    <property type="match status" value="1"/>
</dbReference>
<dbReference type="SMART" id="SM00387">
    <property type="entry name" value="HATPase_c"/>
    <property type="match status" value="1"/>
</dbReference>
<keyword evidence="11 15" id="KW-1133">Transmembrane helix</keyword>
<dbReference type="RefSeq" id="WP_061950351.1">
    <property type="nucleotide sequence ID" value="NZ_LTAO01000040.1"/>
</dbReference>
<dbReference type="SUPFAM" id="SSF47384">
    <property type="entry name" value="Homodimeric domain of signal transducing histidine kinase"/>
    <property type="match status" value="1"/>
</dbReference>
<dbReference type="GO" id="GO:0005524">
    <property type="term" value="F:ATP binding"/>
    <property type="evidence" value="ECO:0007669"/>
    <property type="project" value="UniProtKB-KW"/>
</dbReference>
<keyword evidence="19" id="KW-1185">Reference proteome</keyword>
<feature type="coiled-coil region" evidence="14">
    <location>
        <begin position="207"/>
        <end position="234"/>
    </location>
</feature>
<feature type="domain" description="Histidine kinase" evidence="16">
    <location>
        <begin position="241"/>
        <end position="454"/>
    </location>
</feature>
<comment type="caution">
    <text evidence="18">The sequence shown here is derived from an EMBL/GenBank/DDBJ whole genome shotgun (WGS) entry which is preliminary data.</text>
</comment>
<dbReference type="InterPro" id="IPR003660">
    <property type="entry name" value="HAMP_dom"/>
</dbReference>
<evidence type="ECO:0000256" key="13">
    <source>
        <dbReference type="ARBA" id="ARBA00023136"/>
    </source>
</evidence>
<dbReference type="InterPro" id="IPR036890">
    <property type="entry name" value="HATPase_C_sf"/>
</dbReference>
<dbReference type="AlphaFoldDB" id="A0A161PVK4"/>
<dbReference type="PRINTS" id="PR00344">
    <property type="entry name" value="BCTRLSENSOR"/>
</dbReference>
<keyword evidence="8" id="KW-0547">Nucleotide-binding</keyword>
<evidence type="ECO:0000256" key="8">
    <source>
        <dbReference type="ARBA" id="ARBA00022741"/>
    </source>
</evidence>
<dbReference type="Pfam" id="PF00512">
    <property type="entry name" value="HisKA"/>
    <property type="match status" value="1"/>
</dbReference>
<dbReference type="InterPro" id="IPR004358">
    <property type="entry name" value="Sig_transdc_His_kin-like_C"/>
</dbReference>
<dbReference type="InterPro" id="IPR036097">
    <property type="entry name" value="HisK_dim/P_sf"/>
</dbReference>
<dbReference type="EC" id="2.7.13.3" evidence="3"/>
<keyword evidence="5" id="KW-0597">Phosphoprotein</keyword>
<dbReference type="OrthoDB" id="335833at2"/>
<evidence type="ECO:0000256" key="5">
    <source>
        <dbReference type="ARBA" id="ARBA00022553"/>
    </source>
</evidence>
<keyword evidence="13 15" id="KW-0472">Membrane</keyword>
<feature type="transmembrane region" description="Helical" evidence="15">
    <location>
        <begin position="152"/>
        <end position="172"/>
    </location>
</feature>
<name>A0A161PVK4_9BACI</name>
<evidence type="ECO:0000256" key="2">
    <source>
        <dbReference type="ARBA" id="ARBA00004651"/>
    </source>
</evidence>
<comment type="catalytic activity">
    <reaction evidence="1">
        <text>ATP + protein L-histidine = ADP + protein N-phospho-L-histidine.</text>
        <dbReference type="EC" id="2.7.13.3"/>
    </reaction>
</comment>
<accession>A0A161PVK4</accession>
<dbReference type="PANTHER" id="PTHR45528:SF1">
    <property type="entry name" value="SENSOR HISTIDINE KINASE CPXA"/>
    <property type="match status" value="1"/>
</dbReference>
<evidence type="ECO:0000259" key="17">
    <source>
        <dbReference type="PROSITE" id="PS50885"/>
    </source>
</evidence>
<evidence type="ECO:0000313" key="19">
    <source>
        <dbReference type="Proteomes" id="UP000075806"/>
    </source>
</evidence>
<dbReference type="PROSITE" id="PS50109">
    <property type="entry name" value="HIS_KIN"/>
    <property type="match status" value="1"/>
</dbReference>
<dbReference type="InterPro" id="IPR005467">
    <property type="entry name" value="His_kinase_dom"/>
</dbReference>
<evidence type="ECO:0000256" key="15">
    <source>
        <dbReference type="SAM" id="Phobius"/>
    </source>
</evidence>
<gene>
    <name evidence="18" type="ORF">AZF04_13955</name>
</gene>
<dbReference type="GO" id="GO:0000155">
    <property type="term" value="F:phosphorelay sensor kinase activity"/>
    <property type="evidence" value="ECO:0007669"/>
    <property type="project" value="InterPro"/>
</dbReference>
<dbReference type="InterPro" id="IPR050398">
    <property type="entry name" value="HssS/ArlS-like"/>
</dbReference>
<dbReference type="PANTHER" id="PTHR45528">
    <property type="entry name" value="SENSOR HISTIDINE KINASE CPXA"/>
    <property type="match status" value="1"/>
</dbReference>
<evidence type="ECO:0000313" key="18">
    <source>
        <dbReference type="EMBL" id="KYG25587.1"/>
    </source>
</evidence>
<keyword evidence="12" id="KW-0902">Two-component regulatory system</keyword>
<keyword evidence="4" id="KW-1003">Cell membrane</keyword>
<evidence type="ECO:0000256" key="11">
    <source>
        <dbReference type="ARBA" id="ARBA00022989"/>
    </source>
</evidence>
<feature type="domain" description="HAMP" evidence="17">
    <location>
        <begin position="174"/>
        <end position="226"/>
    </location>
</feature>
<dbReference type="InterPro" id="IPR003661">
    <property type="entry name" value="HisK_dim/P_dom"/>
</dbReference>
<evidence type="ECO:0000256" key="6">
    <source>
        <dbReference type="ARBA" id="ARBA00022679"/>
    </source>
</evidence>
<feature type="transmembrane region" description="Helical" evidence="15">
    <location>
        <begin position="12"/>
        <end position="31"/>
    </location>
</feature>
<dbReference type="EMBL" id="LTAO01000040">
    <property type="protein sequence ID" value="KYG25587.1"/>
    <property type="molecule type" value="Genomic_DNA"/>
</dbReference>
<proteinExistence type="predicted"/>
<reference evidence="18" key="1">
    <citation type="submission" date="2016-02" db="EMBL/GenBank/DDBJ databases">
        <title>Genome sequence of Bacillus trypoxylicola KCTC 13244(T).</title>
        <authorList>
            <person name="Jeong H."/>
            <person name="Park S.-H."/>
            <person name="Choi S.-K."/>
        </authorList>
    </citation>
    <scope>NUCLEOTIDE SEQUENCE [LARGE SCALE GENOMIC DNA]</scope>
    <source>
        <strain evidence="18">KCTC 13244</strain>
    </source>
</reference>
<dbReference type="GO" id="GO:0005886">
    <property type="term" value="C:plasma membrane"/>
    <property type="evidence" value="ECO:0007669"/>
    <property type="project" value="UniProtKB-SubCell"/>
</dbReference>
<protein>
    <recommendedName>
        <fullName evidence="3">histidine kinase</fullName>
        <ecNumber evidence="3">2.7.13.3</ecNumber>
    </recommendedName>
</protein>
<dbReference type="SMART" id="SM00388">
    <property type="entry name" value="HisKA"/>
    <property type="match status" value="1"/>
</dbReference>
<keyword evidence="14" id="KW-0175">Coiled coil</keyword>
<dbReference type="SUPFAM" id="SSF158472">
    <property type="entry name" value="HAMP domain-like"/>
    <property type="match status" value="1"/>
</dbReference>
<evidence type="ECO:0000256" key="14">
    <source>
        <dbReference type="SAM" id="Coils"/>
    </source>
</evidence>
<dbReference type="Pfam" id="PF02518">
    <property type="entry name" value="HATPase_c"/>
    <property type="match status" value="1"/>
</dbReference>
<evidence type="ECO:0000256" key="12">
    <source>
        <dbReference type="ARBA" id="ARBA00023012"/>
    </source>
</evidence>
<dbReference type="Proteomes" id="UP000075806">
    <property type="component" value="Unassembled WGS sequence"/>
</dbReference>
<evidence type="ECO:0000256" key="9">
    <source>
        <dbReference type="ARBA" id="ARBA00022777"/>
    </source>
</evidence>
<keyword evidence="6" id="KW-0808">Transferase</keyword>
<comment type="subcellular location">
    <subcellularLocation>
        <location evidence="2">Cell membrane</location>
        <topology evidence="2">Multi-pass membrane protein</topology>
    </subcellularLocation>
</comment>
<evidence type="ECO:0000256" key="3">
    <source>
        <dbReference type="ARBA" id="ARBA00012438"/>
    </source>
</evidence>
<evidence type="ECO:0000256" key="7">
    <source>
        <dbReference type="ARBA" id="ARBA00022692"/>
    </source>
</evidence>
<dbReference type="CDD" id="cd00082">
    <property type="entry name" value="HisKA"/>
    <property type="match status" value="1"/>
</dbReference>
<dbReference type="PROSITE" id="PS50885">
    <property type="entry name" value="HAMP"/>
    <property type="match status" value="1"/>
</dbReference>
<evidence type="ECO:0000256" key="4">
    <source>
        <dbReference type="ARBA" id="ARBA00022475"/>
    </source>
</evidence>
<keyword evidence="9" id="KW-0418">Kinase</keyword>
<evidence type="ECO:0000259" key="16">
    <source>
        <dbReference type="PROSITE" id="PS50109"/>
    </source>
</evidence>
<dbReference type="CDD" id="cd06225">
    <property type="entry name" value="HAMP"/>
    <property type="match status" value="1"/>
</dbReference>
<evidence type="ECO:0000256" key="1">
    <source>
        <dbReference type="ARBA" id="ARBA00000085"/>
    </source>
</evidence>
<keyword evidence="10" id="KW-0067">ATP-binding</keyword>
<organism evidence="18 19">
    <name type="scientific">Alkalihalobacillus trypoxylicola</name>
    <dbReference type="NCBI Taxonomy" id="519424"/>
    <lineage>
        <taxon>Bacteria</taxon>
        <taxon>Bacillati</taxon>
        <taxon>Bacillota</taxon>
        <taxon>Bacilli</taxon>
        <taxon>Bacillales</taxon>
        <taxon>Bacillaceae</taxon>
        <taxon>Alkalihalobacillus</taxon>
    </lineage>
</organism>
<sequence length="454" mass="52546">MNNKKSLPINWLLVFFSICLIAIPLLLLKIYDHVVFDYFSEPNYFDNPNIWLEEQLLLEEIFNDSEENIKHLDHVVEEEGVNVEIFNSSNQLIYRNMRHENQSIIDNEEKLITESSYRTTVLDKDNQILGYIYTSPNNWDFSMQNSNSSESVMMFILIIVILIILFIFLFLVRNEMIKPIIALNKASKEIANENHSIKITDSRIREINDLTSAYEQMNQHLATLKKQRNQYENDRNLFVSSIVHDLRTPLFGLKGYLEGLTNGLATNEEKREKYILKATNQALKMDQLLSLLANYNRSSYLSEHISKEKIDLNQLIEDILDDLDYQKNKKEVKVIKKMERIVISADHFLLYQAMENILSNAIRFSPVEGSIYISIKKDHHFVKIFIKDEGPGIAESEVEHIFKPLYQTDPSRSNSGHIGLGLAISKRNIESQGGTIKAIHSKDAGLEIEITLTD</sequence>
<keyword evidence="7 15" id="KW-0812">Transmembrane</keyword>
<dbReference type="InterPro" id="IPR003594">
    <property type="entry name" value="HATPase_dom"/>
</dbReference>